<comment type="caution">
    <text evidence="2">The sequence shown here is derived from an EMBL/GenBank/DDBJ whole genome shotgun (WGS) entry which is preliminary data.</text>
</comment>
<keyword evidence="1" id="KW-0472">Membrane</keyword>
<dbReference type="InterPro" id="IPR007563">
    <property type="entry name" value="DUF554"/>
</dbReference>
<feature type="transmembrane region" description="Helical" evidence="1">
    <location>
        <begin position="202"/>
        <end position="221"/>
    </location>
</feature>
<dbReference type="PATRIC" id="fig|1423760.3.peg.1245"/>
<protein>
    <submittedName>
        <fullName evidence="2">Membrane protein</fullName>
    </submittedName>
</protein>
<feature type="transmembrane region" description="Helical" evidence="1">
    <location>
        <begin position="92"/>
        <end position="115"/>
    </location>
</feature>
<keyword evidence="1" id="KW-1133">Transmembrane helix</keyword>
<feature type="transmembrane region" description="Helical" evidence="1">
    <location>
        <begin position="27"/>
        <end position="45"/>
    </location>
</feature>
<name>A0A0R1UJK4_9LACO</name>
<dbReference type="PANTHER" id="PTHR36111:SF2">
    <property type="entry name" value="INNER MEMBRANE PROTEIN"/>
    <property type="match status" value="1"/>
</dbReference>
<organism evidence="2 3">
    <name type="scientific">Limosilactobacillus ingluviei DSM 15946</name>
    <dbReference type="NCBI Taxonomy" id="1423760"/>
    <lineage>
        <taxon>Bacteria</taxon>
        <taxon>Bacillati</taxon>
        <taxon>Bacillota</taxon>
        <taxon>Bacilli</taxon>
        <taxon>Lactobacillales</taxon>
        <taxon>Lactobacillaceae</taxon>
        <taxon>Limosilactobacillus</taxon>
    </lineage>
</organism>
<keyword evidence="1" id="KW-0812">Transmembrane</keyword>
<dbReference type="Pfam" id="PF04474">
    <property type="entry name" value="DUF554"/>
    <property type="match status" value="1"/>
</dbReference>
<evidence type="ECO:0000256" key="1">
    <source>
        <dbReference type="SAM" id="Phobius"/>
    </source>
</evidence>
<dbReference type="Proteomes" id="UP000050816">
    <property type="component" value="Unassembled WGS sequence"/>
</dbReference>
<feature type="transmembrane region" description="Helical" evidence="1">
    <location>
        <begin position="135"/>
        <end position="162"/>
    </location>
</feature>
<dbReference type="EMBL" id="AZFK01000020">
    <property type="protein sequence ID" value="KRL91443.1"/>
    <property type="molecule type" value="Genomic_DNA"/>
</dbReference>
<dbReference type="PANTHER" id="PTHR36111">
    <property type="entry name" value="INNER MEMBRANE PROTEIN-RELATED"/>
    <property type="match status" value="1"/>
</dbReference>
<gene>
    <name evidence="2" type="ORF">FC43_GL001177</name>
</gene>
<dbReference type="AlphaFoldDB" id="A0A0R1UJK4"/>
<sequence>MNVAAILSGTTLGCLLKHGLSQRYEQALFDAMGLTALGIGVQYIATNLPHSHYPVLFIVSLALGAVSGTALQIDERFNRVVAHFGAARVGRGIATGLLLYCIGALSIVGPVMAAIKSDQTMLLTNASLDFVTSIVFGASFGWGMLVCAPVLFLWQGGIFLIARYLSASFFSGALVTELAAVGGFLILASGLSILKIKAIKTLNLLPALLIPILFFIGQMLLK</sequence>
<evidence type="ECO:0000313" key="2">
    <source>
        <dbReference type="EMBL" id="KRL91443.1"/>
    </source>
</evidence>
<feature type="transmembrane region" description="Helical" evidence="1">
    <location>
        <begin position="51"/>
        <end position="71"/>
    </location>
</feature>
<reference evidence="2 3" key="1">
    <citation type="journal article" date="2015" name="Genome Announc.">
        <title>Expanding the biotechnology potential of lactobacilli through comparative genomics of 213 strains and associated genera.</title>
        <authorList>
            <person name="Sun Z."/>
            <person name="Harris H.M."/>
            <person name="McCann A."/>
            <person name="Guo C."/>
            <person name="Argimon S."/>
            <person name="Zhang W."/>
            <person name="Yang X."/>
            <person name="Jeffery I.B."/>
            <person name="Cooney J.C."/>
            <person name="Kagawa T.F."/>
            <person name="Liu W."/>
            <person name="Song Y."/>
            <person name="Salvetti E."/>
            <person name="Wrobel A."/>
            <person name="Rasinkangas P."/>
            <person name="Parkhill J."/>
            <person name="Rea M.C."/>
            <person name="O'Sullivan O."/>
            <person name="Ritari J."/>
            <person name="Douillard F.P."/>
            <person name="Paul Ross R."/>
            <person name="Yang R."/>
            <person name="Briner A.E."/>
            <person name="Felis G.E."/>
            <person name="de Vos W.M."/>
            <person name="Barrangou R."/>
            <person name="Klaenhammer T.R."/>
            <person name="Caufield P.W."/>
            <person name="Cui Y."/>
            <person name="Zhang H."/>
            <person name="O'Toole P.W."/>
        </authorList>
    </citation>
    <scope>NUCLEOTIDE SEQUENCE [LARGE SCALE GENOMIC DNA]</scope>
    <source>
        <strain evidence="2 3">DSM 15946</strain>
    </source>
</reference>
<evidence type="ECO:0000313" key="3">
    <source>
        <dbReference type="Proteomes" id="UP000050816"/>
    </source>
</evidence>
<accession>A0A0R1UJK4</accession>
<feature type="transmembrane region" description="Helical" evidence="1">
    <location>
        <begin position="174"/>
        <end position="196"/>
    </location>
</feature>
<proteinExistence type="predicted"/>